<dbReference type="InterPro" id="IPR038595">
    <property type="entry name" value="LOR_sf"/>
</dbReference>
<dbReference type="AlphaFoldDB" id="G2QIV0"/>
<dbReference type="PANTHER" id="PTHR31087">
    <property type="match status" value="1"/>
</dbReference>
<gene>
    <name evidence="2" type="ORF">MYCTH_96254</name>
</gene>
<dbReference type="GeneID" id="11506617"/>
<organism evidence="2 3">
    <name type="scientific">Thermothelomyces thermophilus (strain ATCC 42464 / BCRC 31852 / DSM 1799)</name>
    <name type="common">Sporotrichum thermophile</name>
    <dbReference type="NCBI Taxonomy" id="573729"/>
    <lineage>
        <taxon>Eukaryota</taxon>
        <taxon>Fungi</taxon>
        <taxon>Dikarya</taxon>
        <taxon>Ascomycota</taxon>
        <taxon>Pezizomycotina</taxon>
        <taxon>Sordariomycetes</taxon>
        <taxon>Sordariomycetidae</taxon>
        <taxon>Sordariales</taxon>
        <taxon>Chaetomiaceae</taxon>
        <taxon>Thermothelomyces</taxon>
    </lineage>
</organism>
<dbReference type="OrthoDB" id="97518at2759"/>
<dbReference type="HOGENOM" id="CLU_063146_1_1_1"/>
<evidence type="ECO:0000313" key="3">
    <source>
        <dbReference type="Proteomes" id="UP000007322"/>
    </source>
</evidence>
<dbReference type="PANTHER" id="PTHR31087:SF161">
    <property type="entry name" value="TUBBY C 2 FAMILY PROTEIN"/>
    <property type="match status" value="1"/>
</dbReference>
<dbReference type="KEGG" id="mtm:MYCTH_96254"/>
<dbReference type="VEuPathDB" id="FungiDB:MYCTH_96254"/>
<dbReference type="SUPFAM" id="SSF54518">
    <property type="entry name" value="Tubby C-terminal domain-like"/>
    <property type="match status" value="1"/>
</dbReference>
<protein>
    <recommendedName>
        <fullName evidence="4">Tubby C-terminal domain-containing protein</fullName>
    </recommendedName>
</protein>
<evidence type="ECO:0000256" key="1">
    <source>
        <dbReference type="ARBA" id="ARBA00005437"/>
    </source>
</evidence>
<name>G2QIV0_THET4</name>
<comment type="similarity">
    <text evidence="1">Belongs to the LOR family.</text>
</comment>
<reference evidence="2 3" key="1">
    <citation type="journal article" date="2011" name="Nat. Biotechnol.">
        <title>Comparative genomic analysis of the thermophilic biomass-degrading fungi Myceliophthora thermophila and Thielavia terrestris.</title>
        <authorList>
            <person name="Berka R.M."/>
            <person name="Grigoriev I.V."/>
            <person name="Otillar R."/>
            <person name="Salamov A."/>
            <person name="Grimwood J."/>
            <person name="Reid I."/>
            <person name="Ishmael N."/>
            <person name="John T."/>
            <person name="Darmond C."/>
            <person name="Moisan M.-C."/>
            <person name="Henrissat B."/>
            <person name="Coutinho P.M."/>
            <person name="Lombard V."/>
            <person name="Natvig D.O."/>
            <person name="Lindquist E."/>
            <person name="Schmutz J."/>
            <person name="Lucas S."/>
            <person name="Harris P."/>
            <person name="Powlowski J."/>
            <person name="Bellemare A."/>
            <person name="Taylor D."/>
            <person name="Butler G."/>
            <person name="de Vries R.P."/>
            <person name="Allijn I.E."/>
            <person name="van den Brink J."/>
            <person name="Ushinsky S."/>
            <person name="Storms R."/>
            <person name="Powell A.J."/>
            <person name="Paulsen I.T."/>
            <person name="Elbourne L.D.H."/>
            <person name="Baker S.E."/>
            <person name="Magnuson J."/>
            <person name="LaBoissiere S."/>
            <person name="Clutterbuck A.J."/>
            <person name="Martinez D."/>
            <person name="Wogulis M."/>
            <person name="de Leon A.L."/>
            <person name="Rey M.W."/>
            <person name="Tsang A."/>
        </authorList>
    </citation>
    <scope>NUCLEOTIDE SEQUENCE [LARGE SCALE GENOMIC DNA]</scope>
    <source>
        <strain evidence="3">ATCC 42464 / BCRC 31852 / DSM 1799</strain>
    </source>
</reference>
<sequence>MASYQSQAASTTITNRQLVLQVEEMLNNFTIKDTATNKTFMRSKAKKLSMRGRMKVYDGNNNLLFDIIQKPFRMRPTFSIRGQDKGEIMRVKFGAMSISRTAHAKFTTAEGQPVKLTMKSSLVGGMSAEIVQEPSKRPVAHIKRKMIGSGKTLLRTALGQDTYHVTVQPGVDAALIVAMCICWDTKKEQQQRR</sequence>
<dbReference type="OMA" id="VIGPEYC"/>
<evidence type="ECO:0000313" key="2">
    <source>
        <dbReference type="EMBL" id="AEO59578.1"/>
    </source>
</evidence>
<dbReference type="Gene3D" id="2.40.160.200">
    <property type="entry name" value="LURP1-related"/>
    <property type="match status" value="1"/>
</dbReference>
<dbReference type="RefSeq" id="XP_003664823.1">
    <property type="nucleotide sequence ID" value="XM_003664775.1"/>
</dbReference>
<dbReference type="InterPro" id="IPR025659">
    <property type="entry name" value="Tubby-like_C"/>
</dbReference>
<proteinExistence type="inferred from homology"/>
<dbReference type="InterPro" id="IPR007612">
    <property type="entry name" value="LOR"/>
</dbReference>
<dbReference type="Pfam" id="PF04525">
    <property type="entry name" value="LOR"/>
    <property type="match status" value="1"/>
</dbReference>
<accession>G2QIV0</accession>
<evidence type="ECO:0008006" key="4">
    <source>
        <dbReference type="Google" id="ProtNLM"/>
    </source>
</evidence>
<dbReference type="EMBL" id="CP003006">
    <property type="protein sequence ID" value="AEO59578.1"/>
    <property type="molecule type" value="Genomic_DNA"/>
</dbReference>
<keyword evidence="3" id="KW-1185">Reference proteome</keyword>
<dbReference type="InParanoid" id="G2QIV0"/>
<dbReference type="Proteomes" id="UP000007322">
    <property type="component" value="Chromosome 5"/>
</dbReference>